<dbReference type="InterPro" id="IPR012337">
    <property type="entry name" value="RNaseH-like_sf"/>
</dbReference>
<dbReference type="InterPro" id="IPR007021">
    <property type="entry name" value="DUF659"/>
</dbReference>
<proteinExistence type="predicted"/>
<feature type="region of interest" description="Disordered" evidence="1">
    <location>
        <begin position="1409"/>
        <end position="1501"/>
    </location>
</feature>
<reference evidence="3 4" key="1">
    <citation type="journal article" date="2018" name="Cell">
        <title>The Chara Genome: Secondary Complexity and Implications for Plant Terrestrialization.</title>
        <authorList>
            <person name="Nishiyama T."/>
            <person name="Sakayama H."/>
            <person name="Vries J.D."/>
            <person name="Buschmann H."/>
            <person name="Saint-Marcoux D."/>
            <person name="Ullrich K.K."/>
            <person name="Haas F.B."/>
            <person name="Vanderstraeten L."/>
            <person name="Becker D."/>
            <person name="Lang D."/>
            <person name="Vosolsobe S."/>
            <person name="Rombauts S."/>
            <person name="Wilhelmsson P.K.I."/>
            <person name="Janitza P."/>
            <person name="Kern R."/>
            <person name="Heyl A."/>
            <person name="Rumpler F."/>
            <person name="Villalobos L.I.A.C."/>
            <person name="Clay J.M."/>
            <person name="Skokan R."/>
            <person name="Toyoda A."/>
            <person name="Suzuki Y."/>
            <person name="Kagoshima H."/>
            <person name="Schijlen E."/>
            <person name="Tajeshwar N."/>
            <person name="Catarino B."/>
            <person name="Hetherington A.J."/>
            <person name="Saltykova A."/>
            <person name="Bonnot C."/>
            <person name="Breuninger H."/>
            <person name="Symeonidi A."/>
            <person name="Radhakrishnan G.V."/>
            <person name="Van Nieuwerburgh F."/>
            <person name="Deforce D."/>
            <person name="Chang C."/>
            <person name="Karol K.G."/>
            <person name="Hedrich R."/>
            <person name="Ulvskov P."/>
            <person name="Glockner G."/>
            <person name="Delwiche C.F."/>
            <person name="Petrasek J."/>
            <person name="Van de Peer Y."/>
            <person name="Friml J."/>
            <person name="Beilby M."/>
            <person name="Dolan L."/>
            <person name="Kohara Y."/>
            <person name="Sugano S."/>
            <person name="Fujiyama A."/>
            <person name="Delaux P.-M."/>
            <person name="Quint M."/>
            <person name="TheiBen G."/>
            <person name="Hagemann M."/>
            <person name="Harholt J."/>
            <person name="Dunand C."/>
            <person name="Zachgo S."/>
            <person name="Langdale J."/>
            <person name="Maumus F."/>
            <person name="Straeten D.V.D."/>
            <person name="Gould S.B."/>
            <person name="Rensing S.A."/>
        </authorList>
    </citation>
    <scope>NUCLEOTIDE SEQUENCE [LARGE SCALE GENOMIC DNA]</scope>
    <source>
        <strain evidence="3 4">S276</strain>
    </source>
</reference>
<evidence type="ECO:0000256" key="1">
    <source>
        <dbReference type="SAM" id="MobiDB-lite"/>
    </source>
</evidence>
<feature type="region of interest" description="Disordered" evidence="1">
    <location>
        <begin position="689"/>
        <end position="846"/>
    </location>
</feature>
<accession>A0A388KND7</accession>
<protein>
    <recommendedName>
        <fullName evidence="2">DUF659 domain-containing protein</fullName>
    </recommendedName>
</protein>
<feature type="region of interest" description="Disordered" evidence="1">
    <location>
        <begin position="1344"/>
        <end position="1387"/>
    </location>
</feature>
<comment type="caution">
    <text evidence="3">The sequence shown here is derived from an EMBL/GenBank/DDBJ whole genome shotgun (WGS) entry which is preliminary data.</text>
</comment>
<dbReference type="PANTHER" id="PTHR32166">
    <property type="entry name" value="OSJNBA0013A04.12 PROTEIN"/>
    <property type="match status" value="1"/>
</dbReference>
<evidence type="ECO:0000313" key="3">
    <source>
        <dbReference type="EMBL" id="GBG71569.1"/>
    </source>
</evidence>
<feature type="region of interest" description="Disordered" evidence="1">
    <location>
        <begin position="992"/>
        <end position="1031"/>
    </location>
</feature>
<feature type="region of interest" description="Disordered" evidence="1">
    <location>
        <begin position="110"/>
        <end position="220"/>
    </location>
</feature>
<feature type="compositionally biased region" description="Basic and acidic residues" evidence="1">
    <location>
        <begin position="689"/>
        <end position="701"/>
    </location>
</feature>
<feature type="region of interest" description="Disordered" evidence="1">
    <location>
        <begin position="1290"/>
        <end position="1328"/>
    </location>
</feature>
<feature type="compositionally biased region" description="Gly residues" evidence="1">
    <location>
        <begin position="126"/>
        <end position="146"/>
    </location>
</feature>
<feature type="compositionally biased region" description="Basic and acidic residues" evidence="1">
    <location>
        <begin position="151"/>
        <end position="173"/>
    </location>
</feature>
<evidence type="ECO:0000259" key="2">
    <source>
        <dbReference type="Pfam" id="PF04937"/>
    </source>
</evidence>
<sequence length="1501" mass="161269">MGRSQRRQHEAAADHVQDTFRARSPVYRYLVVSQKVDNKGVMMLRCTFCNKVFQGTQFQATRHFSQTNYCKDVSDEALYEIARRTQQKFEADQMERVSRYAAERELDVPGTGVARGGEVGRRPAEGGVGGDGGHGAADPTLGGGGGETEEGVIHMDREARGPGDEGVPEREDVPEVYPGTGERLEDWRRRAGKGAATEGSSKRKEGGSDPAATPAGKRLRQQKVTDVYGGEWVARHKKAFLRWLYSSGVSFNAFRNQAWKAYQQVLLEQPGGSPRAVLLNHCEIASMRAVETHRAKLAEELEEVRQPFWVTGATLLSDGRKSRDGRPIVNFLDAGSRGVVVYMTINPEGEPDDAVHVLHRWVTIFHEFSFGGPQRINAICTDSASAYVGAARALTSPSMPPALRRITWLPCSVHVYNKSLSDMGTSCDAFVDAITRARVLVVFFKTHQAALHFFRLRSPEKGLILFCETRFASVYSMLERLLALQDTLQDMMRGDDARAFASIPWSADVCVMARWVRRQIRWDPWWQRVATIVHIMQPVMELLRRMDRGGQYMPLMIECTQDLVRRVTVACAPLGTSFADGIIRRVQARIQHMLEPAHCAGFLLNPRRRHVRYFSGQVESYVLPWQRDEGMLDCQAGLELEPVRTGTRRGMTDEEIARQVALITRDPIGASAPPSADAVFDRHACIFRPYPRDDDSDEKPIPEAADDPALRIPREINEMHEDPGSEDTRTQTARRAADRAESEMLGGEEDFWGPFGEVASTGGPEAQATTPTLTRRDSSMPPPPAPSPAPRSPVSPFQPDREELGSSLPQRGLLHRGGAVRQLRLRSPSPGIGQEEGGPSATAVESSMAPAAVSDATIAAAVEEIAAAAATSVLEEMAASVLAEDPPAAGGGAAVDGQVAAAGGAGGGAVAVEVEVAAALEEEDAPSTAAMEEEIAAQAEVQRGGDDERLMQQFLMEELGPAIAGMTPGVERGFGISDSEMGTHLDLDLSVGLPPSCGRATSTDRAPSRDEAPGRTSTQTARERTTTQSPDAAHDIMERERARLLALTDPRAQAFARAVEDARRLEIGADCVQGGVVAGEDVAEGVAAEPVPEAMPGGAETADVAVEERTQAVDEAVQAGQRQVEGAIDSRREGQETATGPVPLCSAGGPSSFGWRGVGERGCARCYSLGPADLRSEARAPTVAVDLFGSMGSCVPVWSGSTSTGGHTAGHVPGVSGGVTETAPRTGDMPPPPPRATAGDPSSSPTGRGSRSPHTPGRSRIRDTTTVQQDVCDTTIFRRTDIHLDSTRRVTEHTARLQPGLGGGGARTTTAREVPASGCEPQRGRGRGVSTDTLEYALRAATHAVQEQTPRKRGVPPRPRPVSAEGCATLGESSGAEGLGMPRGSRREQTIAEASGRVVVLRKGGGLVTIEEDDPDTDAAVWDADKDYEGEEEGEEDSRSGSDGDDDYDYDEPPPSPGPPPTSASRRSAARTSSSSRGRKRSTSGTREGTRRHSGKGKKGR</sequence>
<feature type="compositionally biased region" description="Pro residues" evidence="1">
    <location>
        <begin position="1453"/>
        <end position="1462"/>
    </location>
</feature>
<feature type="compositionally biased region" description="Low complexity" evidence="1">
    <location>
        <begin position="1236"/>
        <end position="1253"/>
    </location>
</feature>
<dbReference type="PANTHER" id="PTHR32166:SF123">
    <property type="entry name" value="BED-TYPE DOMAIN-CONTAINING PROTEIN"/>
    <property type="match status" value="1"/>
</dbReference>
<organism evidence="3 4">
    <name type="scientific">Chara braunii</name>
    <name type="common">Braun's stonewort</name>
    <dbReference type="NCBI Taxonomy" id="69332"/>
    <lineage>
        <taxon>Eukaryota</taxon>
        <taxon>Viridiplantae</taxon>
        <taxon>Streptophyta</taxon>
        <taxon>Charophyceae</taxon>
        <taxon>Charales</taxon>
        <taxon>Characeae</taxon>
        <taxon>Chara</taxon>
    </lineage>
</organism>
<feature type="region of interest" description="Disordered" evidence="1">
    <location>
        <begin position="1201"/>
        <end position="1267"/>
    </location>
</feature>
<gene>
    <name evidence="3" type="ORF">CBR_g8985</name>
</gene>
<feature type="compositionally biased region" description="Low complexity" evidence="1">
    <location>
        <begin position="1463"/>
        <end position="1476"/>
    </location>
</feature>
<name>A0A388KND7_CHABU</name>
<feature type="compositionally biased region" description="Acidic residues" evidence="1">
    <location>
        <begin position="1426"/>
        <end position="1436"/>
    </location>
</feature>
<feature type="compositionally biased region" description="Acidic residues" evidence="1">
    <location>
        <begin position="1443"/>
        <end position="1452"/>
    </location>
</feature>
<feature type="compositionally biased region" description="Basic and acidic residues" evidence="1">
    <location>
        <begin position="708"/>
        <end position="742"/>
    </location>
</feature>
<feature type="domain" description="DUF659" evidence="2">
    <location>
        <begin position="291"/>
        <end position="438"/>
    </location>
</feature>
<feature type="compositionally biased region" description="Pro residues" evidence="1">
    <location>
        <begin position="780"/>
        <end position="793"/>
    </location>
</feature>
<evidence type="ECO:0000313" key="4">
    <source>
        <dbReference type="Proteomes" id="UP000265515"/>
    </source>
</evidence>
<dbReference type="Proteomes" id="UP000265515">
    <property type="component" value="Unassembled WGS sequence"/>
</dbReference>
<dbReference type="Gramene" id="GBG71569">
    <property type="protein sequence ID" value="GBG71569"/>
    <property type="gene ID" value="CBR_g8985"/>
</dbReference>
<dbReference type="EMBL" id="BFEA01000149">
    <property type="protein sequence ID" value="GBG71569.1"/>
    <property type="molecule type" value="Genomic_DNA"/>
</dbReference>
<dbReference type="SUPFAM" id="SSF53098">
    <property type="entry name" value="Ribonuclease H-like"/>
    <property type="match status" value="1"/>
</dbReference>
<feature type="compositionally biased region" description="Basic residues" evidence="1">
    <location>
        <begin position="1490"/>
        <end position="1501"/>
    </location>
</feature>
<dbReference type="Pfam" id="PF04937">
    <property type="entry name" value="DUF659"/>
    <property type="match status" value="1"/>
</dbReference>
<keyword evidence="4" id="KW-1185">Reference proteome</keyword>